<evidence type="ECO:0000256" key="6">
    <source>
        <dbReference type="ARBA" id="ARBA00023136"/>
    </source>
</evidence>
<keyword evidence="8" id="KW-0328">Glycosyltransferase</keyword>
<evidence type="ECO:0000256" key="1">
    <source>
        <dbReference type="ARBA" id="ARBA00004651"/>
    </source>
</evidence>
<comment type="caution">
    <text evidence="8">The sequence shown here is derived from an EMBL/GenBank/DDBJ whole genome shotgun (WGS) entry which is preliminary data.</text>
</comment>
<keyword evidence="6 7" id="KW-0472">Membrane</keyword>
<dbReference type="AlphaFoldDB" id="A0ABD5ZRX6"/>
<keyword evidence="4 7" id="KW-0812">Transmembrane</keyword>
<evidence type="ECO:0000256" key="7">
    <source>
        <dbReference type="SAM" id="Phobius"/>
    </source>
</evidence>
<feature type="transmembrane region" description="Helical" evidence="7">
    <location>
        <begin position="210"/>
        <end position="230"/>
    </location>
</feature>
<dbReference type="GO" id="GO:0016757">
    <property type="term" value="F:glycosyltransferase activity"/>
    <property type="evidence" value="ECO:0007669"/>
    <property type="project" value="UniProtKB-KW"/>
</dbReference>
<reference evidence="8 9" key="1">
    <citation type="journal article" date="2019" name="Int. J. Syst. Evol. Microbiol.">
        <title>The Global Catalogue of Microorganisms (GCM) 10K type strain sequencing project: providing services to taxonomists for standard genome sequencing and annotation.</title>
        <authorList>
            <consortium name="The Broad Institute Genomics Platform"/>
            <consortium name="The Broad Institute Genome Sequencing Center for Infectious Disease"/>
            <person name="Wu L."/>
            <person name="Ma J."/>
        </authorList>
    </citation>
    <scope>NUCLEOTIDE SEQUENCE [LARGE SCALE GENOMIC DNA]</scope>
    <source>
        <strain evidence="8 9">DT85</strain>
    </source>
</reference>
<dbReference type="InterPro" id="IPR018584">
    <property type="entry name" value="GT87"/>
</dbReference>
<dbReference type="GeneID" id="79267768"/>
<evidence type="ECO:0000256" key="3">
    <source>
        <dbReference type="ARBA" id="ARBA00022679"/>
    </source>
</evidence>
<feature type="transmembrane region" description="Helical" evidence="7">
    <location>
        <begin position="296"/>
        <end position="317"/>
    </location>
</feature>
<dbReference type="RefSeq" id="WP_276234213.1">
    <property type="nucleotide sequence ID" value="NZ_CP119802.1"/>
</dbReference>
<dbReference type="Proteomes" id="UP001596398">
    <property type="component" value="Unassembled WGS sequence"/>
</dbReference>
<proteinExistence type="predicted"/>
<comment type="subcellular location">
    <subcellularLocation>
        <location evidence="1">Cell membrane</location>
        <topology evidence="1">Multi-pass membrane protein</topology>
    </subcellularLocation>
</comment>
<evidence type="ECO:0000256" key="4">
    <source>
        <dbReference type="ARBA" id="ARBA00022692"/>
    </source>
</evidence>
<evidence type="ECO:0000256" key="5">
    <source>
        <dbReference type="ARBA" id="ARBA00022989"/>
    </source>
</evidence>
<dbReference type="EC" id="2.4.-.-" evidence="8"/>
<sequence>MPSLARLRALWNDRPAFAGLAAAFACFLLVYPAIDWWLRSIDLAPPFVFWDFGAYGGAVERWLANEQIYERNADGGFFGTYLYPPVFLVLFRPFAQLPNGALVWAVSSLLFLWGCLVAVVQTLTRRLSWPERLFGLWLLVGFQPVLLNVKMGQTGAFMAGLLCLAFVAMERGHADRGARLASGAATGVVGVFKFAYAPVGAHLLANRERFLAAVGAGVGLVALSLLLFGLPIHLRYLDVLAWGVGQGGVARSPALWQAPYFKPLGALGGEAVWLRVAGSAVVAGYALLARDADREVFALGVAAFPLLTPLGYTYYLVSLLPAAAILLHGEFARDGRPVVPLLGLVLASLHSYGTYGVTRLLPEVAAPLVEAWPDVYFYLQPGLWGCLLLTGTALVRVADRVELSERFARADGSDG</sequence>
<dbReference type="EMBL" id="JBHTAP010000001">
    <property type="protein sequence ID" value="MFC7236062.1"/>
    <property type="molecule type" value="Genomic_DNA"/>
</dbReference>
<dbReference type="GO" id="GO:0005886">
    <property type="term" value="C:plasma membrane"/>
    <property type="evidence" value="ECO:0007669"/>
    <property type="project" value="UniProtKB-SubCell"/>
</dbReference>
<organism evidence="8 9">
    <name type="scientific">Halosegnis marinus</name>
    <dbReference type="NCBI Taxonomy" id="3034023"/>
    <lineage>
        <taxon>Archaea</taxon>
        <taxon>Methanobacteriati</taxon>
        <taxon>Methanobacteriota</taxon>
        <taxon>Stenosarchaea group</taxon>
        <taxon>Halobacteria</taxon>
        <taxon>Halobacteriales</taxon>
        <taxon>Natronomonadaceae</taxon>
        <taxon>Halosegnis</taxon>
    </lineage>
</organism>
<feature type="transmembrane region" description="Helical" evidence="7">
    <location>
        <begin position="101"/>
        <end position="120"/>
    </location>
</feature>
<dbReference type="PROSITE" id="PS51257">
    <property type="entry name" value="PROKAR_LIPOPROTEIN"/>
    <property type="match status" value="1"/>
</dbReference>
<keyword evidence="5 7" id="KW-1133">Transmembrane helix</keyword>
<evidence type="ECO:0000313" key="8">
    <source>
        <dbReference type="EMBL" id="MFC7236062.1"/>
    </source>
</evidence>
<feature type="transmembrane region" description="Helical" evidence="7">
    <location>
        <begin position="272"/>
        <end position="290"/>
    </location>
</feature>
<feature type="transmembrane region" description="Helical" evidence="7">
    <location>
        <begin position="16"/>
        <end position="34"/>
    </location>
</feature>
<keyword evidence="9" id="KW-1185">Reference proteome</keyword>
<evidence type="ECO:0000256" key="2">
    <source>
        <dbReference type="ARBA" id="ARBA00022475"/>
    </source>
</evidence>
<keyword evidence="2" id="KW-1003">Cell membrane</keyword>
<evidence type="ECO:0000313" key="9">
    <source>
        <dbReference type="Proteomes" id="UP001596398"/>
    </source>
</evidence>
<feature type="transmembrane region" description="Helical" evidence="7">
    <location>
        <begin position="375"/>
        <end position="397"/>
    </location>
</feature>
<feature type="transmembrane region" description="Helical" evidence="7">
    <location>
        <begin position="155"/>
        <end position="172"/>
    </location>
</feature>
<accession>A0ABD5ZRX6</accession>
<protein>
    <submittedName>
        <fullName evidence="8">Glycosyltransferase family 87 protein</fullName>
        <ecNumber evidence="8">2.4.-.-</ecNumber>
    </submittedName>
</protein>
<name>A0ABD5ZRX6_9EURY</name>
<gene>
    <name evidence="8" type="ORF">ACFQJ4_12120</name>
</gene>
<feature type="transmembrane region" description="Helical" evidence="7">
    <location>
        <begin position="184"/>
        <end position="204"/>
    </location>
</feature>
<keyword evidence="3 8" id="KW-0808">Transferase</keyword>
<dbReference type="Pfam" id="PF09594">
    <property type="entry name" value="GT87"/>
    <property type="match status" value="1"/>
</dbReference>